<keyword evidence="3" id="KW-0804">Transcription</keyword>
<protein>
    <submittedName>
        <fullName evidence="5">AraC-like DNA-binding protein</fullName>
    </submittedName>
</protein>
<sequence length="263" mass="29272">MPYRRVIHLQTPLVEWHDVTLLERQPDWSESYRAPTHRLLIPRNGWIDCETDHHRGVFDAVSPLWLMPDIPYRIRQPCSGQRSVLAVFSEVPPQTADRLSASSLLTLAHLGAAIESGKADTLQIEETLLAAVQPAIGETSPSRHQRARRAVLLAQEFIASHPSGSQSLTDIAAACHVSPFHLARLFRSSTGLSLHAYRTRLRMALALDLLRQSHSSLSEIALDLGYSSHSHFSAVFHRHFACAPSEVRTNLIAASQSQRHTAP</sequence>
<dbReference type="RefSeq" id="WP_310316882.1">
    <property type="nucleotide sequence ID" value="NZ_JAVDWU010000005.1"/>
</dbReference>
<dbReference type="SUPFAM" id="SSF46689">
    <property type="entry name" value="Homeodomain-like"/>
    <property type="match status" value="2"/>
</dbReference>
<dbReference type="InterPro" id="IPR020449">
    <property type="entry name" value="Tscrpt_reg_AraC-type_HTH"/>
</dbReference>
<dbReference type="PROSITE" id="PS01124">
    <property type="entry name" value="HTH_ARAC_FAMILY_2"/>
    <property type="match status" value="1"/>
</dbReference>
<dbReference type="PRINTS" id="PR00032">
    <property type="entry name" value="HTHARAC"/>
</dbReference>
<organism evidence="5 6">
    <name type="scientific">Hydrogenophaga palleronii</name>
    <dbReference type="NCBI Taxonomy" id="65655"/>
    <lineage>
        <taxon>Bacteria</taxon>
        <taxon>Pseudomonadati</taxon>
        <taxon>Pseudomonadota</taxon>
        <taxon>Betaproteobacteria</taxon>
        <taxon>Burkholderiales</taxon>
        <taxon>Comamonadaceae</taxon>
        <taxon>Hydrogenophaga</taxon>
    </lineage>
</organism>
<evidence type="ECO:0000259" key="4">
    <source>
        <dbReference type="PROSITE" id="PS01124"/>
    </source>
</evidence>
<evidence type="ECO:0000256" key="2">
    <source>
        <dbReference type="ARBA" id="ARBA00023125"/>
    </source>
</evidence>
<name>A0ABU1WN96_9BURK</name>
<dbReference type="Pfam" id="PF12833">
    <property type="entry name" value="HTH_18"/>
    <property type="match status" value="1"/>
</dbReference>
<keyword evidence="2" id="KW-0238">DNA-binding</keyword>
<evidence type="ECO:0000256" key="3">
    <source>
        <dbReference type="ARBA" id="ARBA00023163"/>
    </source>
</evidence>
<dbReference type="Gene3D" id="1.10.10.60">
    <property type="entry name" value="Homeodomain-like"/>
    <property type="match status" value="2"/>
</dbReference>
<accession>A0ABU1WN96</accession>
<keyword evidence="1" id="KW-0805">Transcription regulation</keyword>
<dbReference type="PANTHER" id="PTHR46796:SF2">
    <property type="entry name" value="TRANSCRIPTIONAL REGULATORY PROTEIN"/>
    <property type="match status" value="1"/>
</dbReference>
<dbReference type="InterPro" id="IPR050204">
    <property type="entry name" value="AraC_XylS_family_regulators"/>
</dbReference>
<evidence type="ECO:0000256" key="1">
    <source>
        <dbReference type="ARBA" id="ARBA00023015"/>
    </source>
</evidence>
<dbReference type="InterPro" id="IPR018060">
    <property type="entry name" value="HTH_AraC"/>
</dbReference>
<reference evidence="5 6" key="1">
    <citation type="submission" date="2023-07" db="EMBL/GenBank/DDBJ databases">
        <title>Sorghum-associated microbial communities from plants grown in Nebraska, USA.</title>
        <authorList>
            <person name="Schachtman D."/>
        </authorList>
    </citation>
    <scope>NUCLEOTIDE SEQUENCE [LARGE SCALE GENOMIC DNA]</scope>
    <source>
        <strain evidence="5 6">4249</strain>
    </source>
</reference>
<feature type="domain" description="HTH araC/xylS-type" evidence="4">
    <location>
        <begin position="152"/>
        <end position="250"/>
    </location>
</feature>
<dbReference type="SMART" id="SM00342">
    <property type="entry name" value="HTH_ARAC"/>
    <property type="match status" value="1"/>
</dbReference>
<dbReference type="PANTHER" id="PTHR46796">
    <property type="entry name" value="HTH-TYPE TRANSCRIPTIONAL ACTIVATOR RHAS-RELATED"/>
    <property type="match status" value="1"/>
</dbReference>
<dbReference type="InterPro" id="IPR009057">
    <property type="entry name" value="Homeodomain-like_sf"/>
</dbReference>
<comment type="caution">
    <text evidence="5">The sequence shown here is derived from an EMBL/GenBank/DDBJ whole genome shotgun (WGS) entry which is preliminary data.</text>
</comment>
<proteinExistence type="predicted"/>
<evidence type="ECO:0000313" key="5">
    <source>
        <dbReference type="EMBL" id="MDR7150780.1"/>
    </source>
</evidence>
<dbReference type="Proteomes" id="UP001265700">
    <property type="component" value="Unassembled WGS sequence"/>
</dbReference>
<keyword evidence="6" id="KW-1185">Reference proteome</keyword>
<evidence type="ECO:0000313" key="6">
    <source>
        <dbReference type="Proteomes" id="UP001265700"/>
    </source>
</evidence>
<dbReference type="EMBL" id="JAVDWU010000005">
    <property type="protein sequence ID" value="MDR7150780.1"/>
    <property type="molecule type" value="Genomic_DNA"/>
</dbReference>
<gene>
    <name evidence="5" type="ORF">J2W49_002743</name>
</gene>